<keyword evidence="3 8" id="KW-0479">Metal-binding</keyword>
<reference evidence="10 11" key="1">
    <citation type="submission" date="2020-08" db="EMBL/GenBank/DDBJ databases">
        <title>Genomic Encyclopedia of Type Strains, Phase IV (KMG-IV): sequencing the most valuable type-strain genomes for metagenomic binning, comparative biology and taxonomic classification.</title>
        <authorList>
            <person name="Goeker M."/>
        </authorList>
    </citation>
    <scope>NUCLEOTIDE SEQUENCE [LARGE SCALE GENOMIC DNA]</scope>
    <source>
        <strain evidence="10 11">DSM 27471</strain>
    </source>
</reference>
<keyword evidence="11" id="KW-1185">Reference proteome</keyword>
<comment type="caution">
    <text evidence="8">Lacks conserved residue(s) required for the propagation of feature annotation.</text>
</comment>
<keyword evidence="2 8" id="KW-0949">S-adenosyl-L-methionine</keyword>
<evidence type="ECO:0000256" key="4">
    <source>
        <dbReference type="ARBA" id="ARBA00022842"/>
    </source>
</evidence>
<dbReference type="InterPro" id="IPR024924">
    <property type="entry name" value="7-CO-7-deazaguanine_synth-like"/>
</dbReference>
<comment type="function">
    <text evidence="8">Catalyzes the complex heterocyclic radical-mediated conversion of 6-carboxy-5,6,7,8-tetrahydropterin (CPH4) to 7-carboxy-7-deazaguanine (CDG), a step common to the biosynthetic pathways of all 7-deazapurine-containing compounds.</text>
</comment>
<evidence type="ECO:0000256" key="1">
    <source>
        <dbReference type="ARBA" id="ARBA00022485"/>
    </source>
</evidence>
<keyword evidence="1 8" id="KW-0004">4Fe-4S</keyword>
<proteinExistence type="inferred from homology"/>
<evidence type="ECO:0000259" key="9">
    <source>
        <dbReference type="PROSITE" id="PS51918"/>
    </source>
</evidence>
<keyword evidence="4 8" id="KW-0460">Magnesium</keyword>
<comment type="cofactor">
    <cofactor evidence="8">
        <name>Mg(2+)</name>
        <dbReference type="ChEBI" id="CHEBI:18420"/>
    </cofactor>
</comment>
<dbReference type="PIRSF" id="PIRSF000370">
    <property type="entry name" value="QueE"/>
    <property type="match status" value="1"/>
</dbReference>
<dbReference type="EC" id="4.3.99.3" evidence="8"/>
<feature type="binding site" evidence="8">
    <location>
        <position position="44"/>
    </location>
    <ligand>
        <name>Mg(2+)</name>
        <dbReference type="ChEBI" id="CHEBI:18420"/>
    </ligand>
</feature>
<dbReference type="Pfam" id="PF04055">
    <property type="entry name" value="Radical_SAM"/>
    <property type="match status" value="1"/>
</dbReference>
<keyword evidence="7 8" id="KW-0456">Lyase</keyword>
<comment type="caution">
    <text evidence="10">The sequence shown here is derived from an EMBL/GenBank/DDBJ whole genome shotgun (WGS) entry which is preliminary data.</text>
</comment>
<comment type="cofactor">
    <cofactor evidence="8">
        <name>[4Fe-4S] cluster</name>
        <dbReference type="ChEBI" id="CHEBI:49883"/>
    </cofactor>
    <text evidence="8">Binds 1 [4Fe-4S] cluster. The cluster is coordinated with 3 cysteines and an exchangeable S-adenosyl-L-methionine.</text>
</comment>
<evidence type="ECO:0000256" key="8">
    <source>
        <dbReference type="HAMAP-Rule" id="MF_00917"/>
    </source>
</evidence>
<organism evidence="10 11">
    <name type="scientific">Microbacter margulisiae</name>
    <dbReference type="NCBI Taxonomy" id="1350067"/>
    <lineage>
        <taxon>Bacteria</taxon>
        <taxon>Pseudomonadati</taxon>
        <taxon>Bacteroidota</taxon>
        <taxon>Bacteroidia</taxon>
        <taxon>Bacteroidales</taxon>
        <taxon>Porphyromonadaceae</taxon>
        <taxon>Microbacter</taxon>
    </lineage>
</organism>
<dbReference type="EMBL" id="JACHYB010000001">
    <property type="protein sequence ID" value="MBB3187031.1"/>
    <property type="molecule type" value="Genomic_DNA"/>
</dbReference>
<dbReference type="InterPro" id="IPR058240">
    <property type="entry name" value="rSAM_sf"/>
</dbReference>
<dbReference type="HAMAP" id="MF_00917">
    <property type="entry name" value="QueE"/>
    <property type="match status" value="1"/>
</dbReference>
<feature type="binding site" evidence="8">
    <location>
        <begin position="16"/>
        <end position="18"/>
    </location>
    <ligand>
        <name>substrate</name>
    </ligand>
</feature>
<dbReference type="InterPro" id="IPR013785">
    <property type="entry name" value="Aldolase_TIM"/>
</dbReference>
<feature type="binding site" evidence="8">
    <location>
        <position position="31"/>
    </location>
    <ligand>
        <name>substrate</name>
    </ligand>
</feature>
<evidence type="ECO:0000256" key="6">
    <source>
        <dbReference type="ARBA" id="ARBA00023014"/>
    </source>
</evidence>
<keyword evidence="6 8" id="KW-0411">Iron-sulfur</keyword>
<keyword evidence="8" id="KW-0671">Queuosine biosynthesis</keyword>
<dbReference type="GO" id="GO:0000287">
    <property type="term" value="F:magnesium ion binding"/>
    <property type="evidence" value="ECO:0007669"/>
    <property type="project" value="UniProtKB-UniRule"/>
</dbReference>
<evidence type="ECO:0000256" key="2">
    <source>
        <dbReference type="ARBA" id="ARBA00022691"/>
    </source>
</evidence>
<dbReference type="GO" id="GO:0016840">
    <property type="term" value="F:carbon-nitrogen lyase activity"/>
    <property type="evidence" value="ECO:0007669"/>
    <property type="project" value="UniProtKB-UniRule"/>
</dbReference>
<feature type="domain" description="Radical SAM core" evidence="9">
    <location>
        <begin position="22"/>
        <end position="200"/>
    </location>
</feature>
<dbReference type="GO" id="GO:0008616">
    <property type="term" value="P:tRNA queuosine(34) biosynthetic process"/>
    <property type="evidence" value="ECO:0007669"/>
    <property type="project" value="UniProtKB-UniRule"/>
</dbReference>
<dbReference type="PANTHER" id="PTHR42836:SF1">
    <property type="entry name" value="7-CARBOXY-7-DEAZAGUANINE SYNTHASE"/>
    <property type="match status" value="1"/>
</dbReference>
<dbReference type="InterPro" id="IPR007197">
    <property type="entry name" value="rSAM"/>
</dbReference>
<sequence length="200" mass="22957">MKSIKPLRIVEIFYSIQGEGANFGKPAVFVRLAGCNKDCWFCDTDWHQGISMAVQEIVNVVQQYPSRMIIWTGGEPTLQLTDDVLECFDGYYHCIETNGTNKVPSKIDYIACSPKVTEEELRKNFISVDEFRFPIGVGELPPPIEALPPATNYFVSPLFLGEEKKRFEKSEANMQYCIEFVKQNPQWRLSVQMHKLLHVE</sequence>
<keyword evidence="5 8" id="KW-0408">Iron</keyword>
<dbReference type="RefSeq" id="WP_246392317.1">
    <property type="nucleotide sequence ID" value="NZ_JACHYB010000001.1"/>
</dbReference>
<dbReference type="Gene3D" id="3.20.20.70">
    <property type="entry name" value="Aldolase class I"/>
    <property type="match status" value="1"/>
</dbReference>
<evidence type="ECO:0000313" key="10">
    <source>
        <dbReference type="EMBL" id="MBB3187031.1"/>
    </source>
</evidence>
<dbReference type="Proteomes" id="UP000544222">
    <property type="component" value="Unassembled WGS sequence"/>
</dbReference>
<dbReference type="AlphaFoldDB" id="A0A7W5DQ99"/>
<evidence type="ECO:0000256" key="3">
    <source>
        <dbReference type="ARBA" id="ARBA00022723"/>
    </source>
</evidence>
<name>A0A7W5DQ99_9PORP</name>
<feature type="binding site" evidence="8">
    <location>
        <begin position="113"/>
        <end position="115"/>
    </location>
    <ligand>
        <name>S-adenosyl-L-methionine</name>
        <dbReference type="ChEBI" id="CHEBI:59789"/>
    </ligand>
</feature>
<accession>A0A7W5DQ99</accession>
<protein>
    <recommendedName>
        <fullName evidence="8">7-carboxy-7-deazaguanine synthase</fullName>
        <shortName evidence="8">CDG synthase</shortName>
        <ecNumber evidence="8">4.3.99.3</ecNumber>
    </recommendedName>
    <alternativeName>
        <fullName evidence="8">Queuosine biosynthesis protein QueE</fullName>
    </alternativeName>
</protein>
<dbReference type="GO" id="GO:0051539">
    <property type="term" value="F:4 iron, 4 sulfur cluster binding"/>
    <property type="evidence" value="ECO:0007669"/>
    <property type="project" value="UniProtKB-UniRule"/>
</dbReference>
<evidence type="ECO:0000256" key="7">
    <source>
        <dbReference type="ARBA" id="ARBA00023239"/>
    </source>
</evidence>
<feature type="binding site" evidence="8">
    <location>
        <position position="39"/>
    </location>
    <ligand>
        <name>[4Fe-4S] cluster</name>
        <dbReference type="ChEBI" id="CHEBI:49883"/>
        <note>4Fe-4S-S-AdoMet</note>
    </ligand>
</feature>
<comment type="cofactor">
    <cofactor evidence="8">
        <name>S-adenosyl-L-methionine</name>
        <dbReference type="ChEBI" id="CHEBI:59789"/>
    </cofactor>
    <text evidence="8">Binds 1 S-adenosyl-L-methionine per subunit.</text>
</comment>
<evidence type="ECO:0000256" key="5">
    <source>
        <dbReference type="ARBA" id="ARBA00023004"/>
    </source>
</evidence>
<feature type="binding site" evidence="8">
    <location>
        <position position="42"/>
    </location>
    <ligand>
        <name>[4Fe-4S] cluster</name>
        <dbReference type="ChEBI" id="CHEBI:49883"/>
        <note>4Fe-4S-S-AdoMet</note>
    </ligand>
</feature>
<dbReference type="CDD" id="cd01335">
    <property type="entry name" value="Radical_SAM"/>
    <property type="match status" value="1"/>
</dbReference>
<dbReference type="SFLD" id="SFLDS00029">
    <property type="entry name" value="Radical_SAM"/>
    <property type="match status" value="1"/>
</dbReference>
<feature type="binding site" evidence="8">
    <location>
        <begin position="41"/>
        <end position="43"/>
    </location>
    <ligand>
        <name>S-adenosyl-L-methionine</name>
        <dbReference type="ChEBI" id="CHEBI:59789"/>
    </ligand>
</feature>
<comment type="similarity">
    <text evidence="8">Belongs to the radical SAM superfamily. 7-carboxy-7-deazaguanine synthase family.</text>
</comment>
<feature type="binding site" evidence="8">
    <location>
        <position position="72"/>
    </location>
    <ligand>
        <name>substrate</name>
    </ligand>
</feature>
<feature type="binding site" evidence="8">
    <location>
        <position position="35"/>
    </location>
    <ligand>
        <name>[4Fe-4S] cluster</name>
        <dbReference type="ChEBI" id="CHEBI:49883"/>
        <note>4Fe-4S-S-AdoMet</note>
    </ligand>
</feature>
<dbReference type="SUPFAM" id="SSF102114">
    <property type="entry name" value="Radical SAM enzymes"/>
    <property type="match status" value="1"/>
</dbReference>
<feature type="binding site" evidence="8">
    <location>
        <position position="74"/>
    </location>
    <ligand>
        <name>S-adenosyl-L-methionine</name>
        <dbReference type="ChEBI" id="CHEBI:59789"/>
    </ligand>
</feature>
<comment type="pathway">
    <text evidence="8">Purine metabolism; 7-cyano-7-deazaguanine biosynthesis.</text>
</comment>
<evidence type="ECO:0000313" key="11">
    <source>
        <dbReference type="Proteomes" id="UP000544222"/>
    </source>
</evidence>
<comment type="catalytic activity">
    <reaction evidence="8">
        <text>6-carboxy-5,6,7,8-tetrahydropterin + H(+) = 7-carboxy-7-carbaguanine + NH4(+)</text>
        <dbReference type="Rhea" id="RHEA:27974"/>
        <dbReference type="ChEBI" id="CHEBI:15378"/>
        <dbReference type="ChEBI" id="CHEBI:28938"/>
        <dbReference type="ChEBI" id="CHEBI:61032"/>
        <dbReference type="ChEBI" id="CHEBI:61036"/>
        <dbReference type="EC" id="4.3.99.3"/>
    </reaction>
</comment>
<gene>
    <name evidence="8" type="primary">queE</name>
    <name evidence="10" type="ORF">FHX64_001194</name>
</gene>
<dbReference type="PROSITE" id="PS51918">
    <property type="entry name" value="RADICAL_SAM"/>
    <property type="match status" value="1"/>
</dbReference>
<dbReference type="PANTHER" id="PTHR42836">
    <property type="entry name" value="7-CARBOXY-7-DEAZAGUANINE SYNTHASE"/>
    <property type="match status" value="1"/>
</dbReference>
<comment type="subunit">
    <text evidence="8">Homodimer.</text>
</comment>
<dbReference type="GO" id="GO:1904047">
    <property type="term" value="F:S-adenosyl-L-methionine binding"/>
    <property type="evidence" value="ECO:0007669"/>
    <property type="project" value="UniProtKB-UniRule"/>
</dbReference>
<dbReference type="UniPathway" id="UPA00391"/>